<evidence type="ECO:0000313" key="6">
    <source>
        <dbReference type="EMBL" id="MDU0261800.1"/>
    </source>
</evidence>
<dbReference type="PANTHER" id="PTHR30273:SF2">
    <property type="entry name" value="PROTEIN FECR"/>
    <property type="match status" value="1"/>
</dbReference>
<keyword evidence="1" id="KW-0472">Membrane</keyword>
<dbReference type="EMBL" id="VVND01000009">
    <property type="protein sequence ID" value="KAA3159422.1"/>
    <property type="molecule type" value="Genomic_DNA"/>
</dbReference>
<evidence type="ECO:0000313" key="8">
    <source>
        <dbReference type="Proteomes" id="UP001181347"/>
    </source>
</evidence>
<sequence>MNTPNIEKLLVRYYNDELPADQTARVAAWIAASEENRKIAEQVYYICFAAETQEAKAALDTAAALRKVKGRIRTEKWRRMLRQTERAAAVMLLPLVGLSAYLLMQVGYKYNSMVEIRSTTGMVSSVTLPDDTRVWLNSNSYLRYPAKFTGKERRVVLYGEGYFDVTKDPERKFVVEAQSTEIEVYGTEFNVEAYDDEYIRATLVSGRIGMKYDDANHRRQLVQMMPDQQITYNARTGVIYLNTANIPCNTSWKEGKIVLSNTPLKDALRMIGNKYNVSFNIRNDELLGNTFTGTFSNQSLDLILKHFSISSKIKFRRIDQTAGDKASAGRAVFEVY</sequence>
<dbReference type="PIRSF" id="PIRSF018266">
    <property type="entry name" value="FecR"/>
    <property type="match status" value="1"/>
</dbReference>
<dbReference type="InterPro" id="IPR032508">
    <property type="entry name" value="FecR_C"/>
</dbReference>
<keyword evidence="1" id="KW-1133">Transmembrane helix</keyword>
<feature type="transmembrane region" description="Helical" evidence="1">
    <location>
        <begin position="87"/>
        <end position="108"/>
    </location>
</feature>
<dbReference type="Proteomes" id="UP000324870">
    <property type="component" value="Unassembled WGS sequence"/>
</dbReference>
<dbReference type="Proteomes" id="UP001181347">
    <property type="component" value="Unassembled WGS sequence"/>
</dbReference>
<evidence type="ECO:0000259" key="2">
    <source>
        <dbReference type="Pfam" id="PF04773"/>
    </source>
</evidence>
<dbReference type="Pfam" id="PF04773">
    <property type="entry name" value="FecR"/>
    <property type="match status" value="1"/>
</dbReference>
<dbReference type="GO" id="GO:0016989">
    <property type="term" value="F:sigma factor antagonist activity"/>
    <property type="evidence" value="ECO:0007669"/>
    <property type="project" value="TreeGrafter"/>
</dbReference>
<feature type="domain" description="Protein FecR C-terminal" evidence="3">
    <location>
        <begin position="256"/>
        <end position="319"/>
    </location>
</feature>
<reference evidence="5 7" key="1">
    <citation type="journal article" date="2019" name="Nat. Med.">
        <title>A library of human gut bacterial isolates paired with longitudinal multiomics data enables mechanistic microbiome research.</title>
        <authorList>
            <person name="Poyet M."/>
            <person name="Groussin M."/>
            <person name="Gibbons S.M."/>
            <person name="Avila-Pacheco J."/>
            <person name="Jiang X."/>
            <person name="Kearney S.M."/>
            <person name="Perrotta A.R."/>
            <person name="Berdy B."/>
            <person name="Zhao S."/>
            <person name="Lieberman T.D."/>
            <person name="Swanson P.K."/>
            <person name="Smith M."/>
            <person name="Roesemann S."/>
            <person name="Alexander J.E."/>
            <person name="Rich S.A."/>
            <person name="Livny J."/>
            <person name="Vlamakis H."/>
            <person name="Clish C."/>
            <person name="Bullock K."/>
            <person name="Deik A."/>
            <person name="Scott J."/>
            <person name="Pierce K.A."/>
            <person name="Xavier R.J."/>
            <person name="Alm E.J."/>
        </authorList>
    </citation>
    <scope>NUCLEOTIDE SEQUENCE [LARGE SCALE GENOMIC DNA]</scope>
    <source>
        <strain evidence="5 7">BIOML-A1</strain>
    </source>
</reference>
<comment type="caution">
    <text evidence="6">The sequence shown here is derived from an EMBL/GenBank/DDBJ whole genome shotgun (WGS) entry which is preliminary data.</text>
</comment>
<keyword evidence="1" id="KW-0812">Transmembrane</keyword>
<evidence type="ECO:0000313" key="4">
    <source>
        <dbReference type="EMBL" id="GKI18886.1"/>
    </source>
</evidence>
<evidence type="ECO:0000313" key="5">
    <source>
        <dbReference type="EMBL" id="KAA3159422.1"/>
    </source>
</evidence>
<protein>
    <submittedName>
        <fullName evidence="4">Anti-sigma factor</fullName>
    </submittedName>
    <submittedName>
        <fullName evidence="5">DUF4974 domain-containing protein</fullName>
    </submittedName>
    <submittedName>
        <fullName evidence="6">FecR domain-containing protein</fullName>
    </submittedName>
</protein>
<dbReference type="PANTHER" id="PTHR30273">
    <property type="entry name" value="PERIPLASMIC SIGNAL SENSOR AND SIGMA FACTOR ACTIVATOR FECR-RELATED"/>
    <property type="match status" value="1"/>
</dbReference>
<dbReference type="Pfam" id="PF16344">
    <property type="entry name" value="FecR_C"/>
    <property type="match status" value="1"/>
</dbReference>
<evidence type="ECO:0000313" key="7">
    <source>
        <dbReference type="Proteomes" id="UP000324870"/>
    </source>
</evidence>
<dbReference type="Gene3D" id="2.60.120.1440">
    <property type="match status" value="1"/>
</dbReference>
<reference evidence="6" key="3">
    <citation type="submission" date="2023-10" db="EMBL/GenBank/DDBJ databases">
        <title>Genome Sequence of the Bacteria from From Gut Wall in Crohn's Disease.</title>
        <authorList>
            <person name="Rodriguez-Palacios A."/>
        </authorList>
    </citation>
    <scope>NUCLEOTIDE SEQUENCE</scope>
    <source>
        <strain evidence="6">CavFT-hAR58</strain>
    </source>
</reference>
<name>A0A5B5VQT6_9BACT</name>
<reference evidence="4" key="2">
    <citation type="submission" date="2022-01" db="EMBL/GenBank/DDBJ databases">
        <title>Novel bile acid biosynthetic pathways are enriched in the microbiome of centenarians.</title>
        <authorList>
            <person name="Sato Y."/>
            <person name="Atarashi K."/>
            <person name="Plichta R.D."/>
            <person name="Arai Y."/>
            <person name="Sasajima S."/>
            <person name="Kearney M.S."/>
            <person name="Suda W."/>
            <person name="Takeshita K."/>
            <person name="Sasaki T."/>
            <person name="Okamoto S."/>
            <person name="Skelly N.A."/>
            <person name="Okamura Y."/>
            <person name="Vlamakis H."/>
            <person name="Li Y."/>
            <person name="Tanoue T."/>
            <person name="Takei H."/>
            <person name="Nittono H."/>
            <person name="Narushima S."/>
            <person name="Irie J."/>
            <person name="Itoh H."/>
            <person name="Moriya K."/>
            <person name="Sugiura Y."/>
            <person name="Suematsu M."/>
            <person name="Moritoki N."/>
            <person name="Shibata S."/>
            <person name="Littman R.D."/>
            <person name="Fischbach A.M."/>
            <person name="Uwamino Y."/>
            <person name="Inoue T."/>
            <person name="Honda A."/>
            <person name="Hattori M."/>
            <person name="Murai T."/>
            <person name="Xavier J.R."/>
            <person name="Hirose N."/>
            <person name="Honda K."/>
        </authorList>
    </citation>
    <scope>NUCLEOTIDE SEQUENCE</scope>
    <source>
        <strain evidence="4">CE91-St16</strain>
    </source>
</reference>
<dbReference type="InterPro" id="IPR012373">
    <property type="entry name" value="Ferrdict_sens_TM"/>
</dbReference>
<proteinExistence type="predicted"/>
<dbReference type="EMBL" id="BQOL01000001">
    <property type="protein sequence ID" value="GKI18886.1"/>
    <property type="molecule type" value="Genomic_DNA"/>
</dbReference>
<feature type="domain" description="FecR protein" evidence="2">
    <location>
        <begin position="116"/>
        <end position="208"/>
    </location>
</feature>
<keyword evidence="7" id="KW-1185">Reference proteome</keyword>
<evidence type="ECO:0000256" key="1">
    <source>
        <dbReference type="SAM" id="Phobius"/>
    </source>
</evidence>
<accession>A0A5B5VQT6</accession>
<dbReference type="RefSeq" id="WP_130062961.1">
    <property type="nucleotide sequence ID" value="NZ_AP025581.1"/>
</dbReference>
<dbReference type="EMBL" id="JAWDES010000006">
    <property type="protein sequence ID" value="MDU0261800.1"/>
    <property type="molecule type" value="Genomic_DNA"/>
</dbReference>
<dbReference type="AlphaFoldDB" id="A0A5B5VQT6"/>
<dbReference type="Proteomes" id="UP001055105">
    <property type="component" value="Unassembled WGS sequence"/>
</dbReference>
<evidence type="ECO:0000259" key="3">
    <source>
        <dbReference type="Pfam" id="PF16344"/>
    </source>
</evidence>
<organism evidence="6 8">
    <name type="scientific">Alistipes finegoldii</name>
    <dbReference type="NCBI Taxonomy" id="214856"/>
    <lineage>
        <taxon>Bacteria</taxon>
        <taxon>Pseudomonadati</taxon>
        <taxon>Bacteroidota</taxon>
        <taxon>Bacteroidia</taxon>
        <taxon>Bacteroidales</taxon>
        <taxon>Rikenellaceae</taxon>
        <taxon>Alistipes</taxon>
    </lineage>
</organism>
<dbReference type="Gene3D" id="3.55.50.30">
    <property type="match status" value="1"/>
</dbReference>
<gene>
    <name evidence="4" type="ORF">CE91St16_17940</name>
    <name evidence="5" type="ORF">F2A26_07160</name>
    <name evidence="6" type="ORF">RVH17_17095</name>
</gene>
<dbReference type="InterPro" id="IPR006860">
    <property type="entry name" value="FecR"/>
</dbReference>